<reference evidence="7 8" key="1">
    <citation type="journal article" date="2017" name="ISME J.">
        <title>An acid-tolerant ammonia-oxidizing ?-proteobacterium from soil.</title>
        <authorList>
            <person name="Hayatsu M."/>
            <person name="Tago K."/>
            <person name="Uchiyama I."/>
            <person name="Toyoda A."/>
            <person name="Wang Y."/>
            <person name="Shimomura Y."/>
            <person name="Okubo T."/>
            <person name="Kurisu F."/>
            <person name="Hirono Y."/>
            <person name="Nonaka K."/>
            <person name="Akiyama H."/>
            <person name="Itoh T."/>
            <person name="Takami H."/>
        </authorList>
    </citation>
    <scope>NUCLEOTIDE SEQUENCE [LARGE SCALE GENOMIC DNA]</scope>
    <source>
        <strain evidence="7 8">TAO100</strain>
    </source>
</reference>
<comment type="cofactor">
    <cofactor evidence="1">
        <name>Zn(2+)</name>
        <dbReference type="ChEBI" id="CHEBI:29105"/>
    </cofactor>
</comment>
<dbReference type="PIRSF" id="PIRSF006157">
    <property type="entry name" value="Doxgns_DODA"/>
    <property type="match status" value="1"/>
</dbReference>
<sequence>MIPSDSQQRMPVLFIGHGNPMNAIEQNVFHHTWKKIADQLPKPKAILCISAHWETHGIYITATEKPETIHDFYGFPKALFEAQYPALGDPDLATHVVEMLSMVGVQPDTRRGLDHGAWSILMAMYPEANIPVVQLSLDTNQPSPFHYHLAKKLLPLRKENVLIIGSGNIVHNLRMFSFYDQTPFDWALQWDEEIKQRLLAGEHESLIAYEGLGSHSKLAVPTPEHYLPLLYSIALQEEGEALSFFNNAVLSSISMTSVMIGRVL</sequence>
<proteinExistence type="inferred from homology"/>
<dbReference type="AlphaFoldDB" id="A0A1Q2SNT0"/>
<dbReference type="InterPro" id="IPR014436">
    <property type="entry name" value="Extradiol_dOase_DODA"/>
</dbReference>
<keyword evidence="4" id="KW-0862">Zinc</keyword>
<evidence type="ECO:0000313" key="7">
    <source>
        <dbReference type="EMBL" id="BAW80757.1"/>
    </source>
</evidence>
<name>A0A1Q2SNT0_9GAMM</name>
<dbReference type="Pfam" id="PF02900">
    <property type="entry name" value="LigB"/>
    <property type="match status" value="1"/>
</dbReference>
<evidence type="ECO:0000256" key="4">
    <source>
        <dbReference type="ARBA" id="ARBA00022833"/>
    </source>
</evidence>
<evidence type="ECO:0000256" key="3">
    <source>
        <dbReference type="ARBA" id="ARBA00022723"/>
    </source>
</evidence>
<dbReference type="KEGG" id="ntt:TAO_1387"/>
<dbReference type="SUPFAM" id="SSF53213">
    <property type="entry name" value="LigB-like"/>
    <property type="match status" value="1"/>
</dbReference>
<dbReference type="GO" id="GO:0008270">
    <property type="term" value="F:zinc ion binding"/>
    <property type="evidence" value="ECO:0007669"/>
    <property type="project" value="InterPro"/>
</dbReference>
<dbReference type="Gene3D" id="3.40.830.10">
    <property type="entry name" value="LigB-like"/>
    <property type="match status" value="1"/>
</dbReference>
<feature type="domain" description="Extradiol ring-cleavage dioxygenase class III enzyme subunit B" evidence="6">
    <location>
        <begin position="26"/>
        <end position="230"/>
    </location>
</feature>
<keyword evidence="3" id="KW-0479">Metal-binding</keyword>
<dbReference type="RefSeq" id="WP_197702531.1">
    <property type="nucleotide sequence ID" value="NZ_AP014836.1"/>
</dbReference>
<dbReference type="InterPro" id="IPR004183">
    <property type="entry name" value="Xdiol_dOase_suB"/>
</dbReference>
<dbReference type="PANTHER" id="PTHR30096">
    <property type="entry name" value="4,5-DOPA DIOXYGENASE EXTRADIOL-LIKE PROTEIN"/>
    <property type="match status" value="1"/>
</dbReference>
<dbReference type="EMBL" id="AP014836">
    <property type="protein sequence ID" value="BAW80757.1"/>
    <property type="molecule type" value="Genomic_DNA"/>
</dbReference>
<dbReference type="NCBIfam" id="NF007914">
    <property type="entry name" value="PRK10628.1"/>
    <property type="match status" value="1"/>
</dbReference>
<comment type="similarity">
    <text evidence="2">Belongs to the DODA-type extradiol aromatic ring-opening dioxygenase family.</text>
</comment>
<evidence type="ECO:0000313" key="8">
    <source>
        <dbReference type="Proteomes" id="UP000243679"/>
    </source>
</evidence>
<evidence type="ECO:0000256" key="5">
    <source>
        <dbReference type="ARBA" id="ARBA00023002"/>
    </source>
</evidence>
<evidence type="ECO:0000256" key="1">
    <source>
        <dbReference type="ARBA" id="ARBA00001947"/>
    </source>
</evidence>
<accession>A0A1Q2SNT0</accession>
<organism evidence="7 8">
    <name type="scientific">Candidatus Nitrosoglobus terrae</name>
    <dbReference type="NCBI Taxonomy" id="1630141"/>
    <lineage>
        <taxon>Bacteria</taxon>
        <taxon>Pseudomonadati</taxon>
        <taxon>Pseudomonadota</taxon>
        <taxon>Gammaproteobacteria</taxon>
        <taxon>Chromatiales</taxon>
        <taxon>Chromatiaceae</taxon>
        <taxon>Candidatus Nitrosoglobus</taxon>
    </lineage>
</organism>
<dbReference type="Proteomes" id="UP000243679">
    <property type="component" value="Chromosome"/>
</dbReference>
<evidence type="ECO:0000259" key="6">
    <source>
        <dbReference type="Pfam" id="PF02900"/>
    </source>
</evidence>
<evidence type="ECO:0000256" key="2">
    <source>
        <dbReference type="ARBA" id="ARBA00007581"/>
    </source>
</evidence>
<dbReference type="PANTHER" id="PTHR30096:SF0">
    <property type="entry name" value="4,5-DOPA DIOXYGENASE EXTRADIOL-LIKE PROTEIN"/>
    <property type="match status" value="1"/>
</dbReference>
<keyword evidence="5" id="KW-0560">Oxidoreductase</keyword>
<protein>
    <submittedName>
        <fullName evidence="7">Aromatic ring-cleaving dioxygenase</fullName>
    </submittedName>
</protein>
<gene>
    <name evidence="7" type="ORF">TAO_1387</name>
</gene>
<dbReference type="CDD" id="cd07363">
    <property type="entry name" value="45_DOPA_Dioxygenase"/>
    <property type="match status" value="1"/>
</dbReference>
<keyword evidence="8" id="KW-1185">Reference proteome</keyword>
<dbReference type="GO" id="GO:0016702">
    <property type="term" value="F:oxidoreductase activity, acting on single donors with incorporation of molecular oxygen, incorporation of two atoms of oxygen"/>
    <property type="evidence" value="ECO:0007669"/>
    <property type="project" value="UniProtKB-ARBA"/>
</dbReference>
<dbReference type="GO" id="GO:0008198">
    <property type="term" value="F:ferrous iron binding"/>
    <property type="evidence" value="ECO:0007669"/>
    <property type="project" value="InterPro"/>
</dbReference>
<keyword evidence="7" id="KW-0223">Dioxygenase</keyword>